<dbReference type="SUPFAM" id="SSF56204">
    <property type="entry name" value="Hect, E3 ligase catalytic domain"/>
    <property type="match status" value="1"/>
</dbReference>
<dbReference type="AlphaFoldDB" id="A0AAI8Y5X0"/>
<dbReference type="Proteomes" id="UP001152759">
    <property type="component" value="Unassembled WGS sequence"/>
</dbReference>
<evidence type="ECO:0000256" key="10">
    <source>
        <dbReference type="ARBA" id="ARBA00067506"/>
    </source>
</evidence>
<dbReference type="Gene3D" id="3.90.1750.10">
    <property type="entry name" value="Hect, E3 ligase catalytic domains"/>
    <property type="match status" value="1"/>
</dbReference>
<dbReference type="Gene3D" id="3.30.2160.10">
    <property type="entry name" value="Hect, E3 ligase catalytic domain"/>
    <property type="match status" value="1"/>
</dbReference>
<evidence type="ECO:0000256" key="3">
    <source>
        <dbReference type="ARBA" id="ARBA00012485"/>
    </source>
</evidence>
<evidence type="ECO:0000256" key="4">
    <source>
        <dbReference type="ARBA" id="ARBA00022499"/>
    </source>
</evidence>
<evidence type="ECO:0000256" key="13">
    <source>
        <dbReference type="PROSITE-ProRule" id="PRU00104"/>
    </source>
</evidence>
<evidence type="ECO:0000259" key="14">
    <source>
        <dbReference type="PROSITE" id="PS50237"/>
    </source>
</evidence>
<dbReference type="FunFam" id="3.90.1750.10:FF:000014">
    <property type="entry name" value="Putative Ubiquitin-protein ligase E3C"/>
    <property type="match status" value="1"/>
</dbReference>
<dbReference type="InterPro" id="IPR000569">
    <property type="entry name" value="HECT_dom"/>
</dbReference>
<evidence type="ECO:0000313" key="15">
    <source>
        <dbReference type="EMBL" id="CAH0746957.1"/>
    </source>
</evidence>
<evidence type="ECO:0000256" key="2">
    <source>
        <dbReference type="ARBA" id="ARBA00004906"/>
    </source>
</evidence>
<dbReference type="PANTHER" id="PTHR45700:SF2">
    <property type="entry name" value="UBIQUITIN-PROTEIN LIGASE E3C"/>
    <property type="match status" value="1"/>
</dbReference>
<proteinExistence type="inferred from homology"/>
<dbReference type="Pfam" id="PF00632">
    <property type="entry name" value="HECT"/>
    <property type="match status" value="1"/>
</dbReference>
<evidence type="ECO:0000256" key="6">
    <source>
        <dbReference type="ARBA" id="ARBA00022786"/>
    </source>
</evidence>
<dbReference type="GO" id="GO:0061630">
    <property type="term" value="F:ubiquitin protein ligase activity"/>
    <property type="evidence" value="ECO:0007669"/>
    <property type="project" value="UniProtKB-EC"/>
</dbReference>
<organism evidence="15 16">
    <name type="scientific">Bemisia tabaci</name>
    <name type="common">Sweetpotato whitefly</name>
    <name type="synonym">Aleurodes tabaci</name>
    <dbReference type="NCBI Taxonomy" id="7038"/>
    <lineage>
        <taxon>Eukaryota</taxon>
        <taxon>Metazoa</taxon>
        <taxon>Ecdysozoa</taxon>
        <taxon>Arthropoda</taxon>
        <taxon>Hexapoda</taxon>
        <taxon>Insecta</taxon>
        <taxon>Pterygota</taxon>
        <taxon>Neoptera</taxon>
        <taxon>Paraneoptera</taxon>
        <taxon>Hemiptera</taxon>
        <taxon>Sternorrhyncha</taxon>
        <taxon>Aleyrodoidea</taxon>
        <taxon>Aleyrodidae</taxon>
        <taxon>Aleyrodinae</taxon>
        <taxon>Bemisia</taxon>
    </lineage>
</organism>
<comment type="subunit">
    <text evidence="9">Interacts with 26S proteasomes. Interacts (via the HECT domain) with UBE2D1 and, less efficiently, with UBE2L3.</text>
</comment>
<evidence type="ECO:0000256" key="12">
    <source>
        <dbReference type="ARBA" id="ARBA00081642"/>
    </source>
</evidence>
<dbReference type="Gene3D" id="3.30.2410.10">
    <property type="entry name" value="Hect, E3 ligase catalytic domain"/>
    <property type="match status" value="1"/>
</dbReference>
<dbReference type="EMBL" id="CAKKNF020000012">
    <property type="protein sequence ID" value="CAH0746957.1"/>
    <property type="molecule type" value="Genomic_DNA"/>
</dbReference>
<dbReference type="GO" id="GO:0000209">
    <property type="term" value="P:protein polyubiquitination"/>
    <property type="evidence" value="ECO:0007669"/>
    <property type="project" value="InterPro"/>
</dbReference>
<accession>A0AAI8Y5X0</accession>
<evidence type="ECO:0000313" key="16">
    <source>
        <dbReference type="Proteomes" id="UP001152759"/>
    </source>
</evidence>
<comment type="caution">
    <text evidence="15">The sequence shown here is derived from an EMBL/GenBank/DDBJ whole genome shotgun (WGS) entry which is preliminary data.</text>
</comment>
<dbReference type="PROSITE" id="PS50096">
    <property type="entry name" value="IQ"/>
    <property type="match status" value="1"/>
</dbReference>
<dbReference type="InterPro" id="IPR044611">
    <property type="entry name" value="E3A/B/C-like"/>
</dbReference>
<protein>
    <recommendedName>
        <fullName evidence="10">Ubiquitin-protein ligase E3C</fullName>
        <ecNumber evidence="3">2.3.2.26</ecNumber>
    </recommendedName>
    <alternativeName>
        <fullName evidence="11">HECT-type ubiquitin transferase E3C</fullName>
    </alternativeName>
    <alternativeName>
        <fullName evidence="12">RTA-associated ubiquitin ligase</fullName>
    </alternativeName>
</protein>
<keyword evidence="5" id="KW-0808">Transferase</keyword>
<dbReference type="EC" id="2.3.2.26" evidence="3"/>
<dbReference type="PROSITE" id="PS50237">
    <property type="entry name" value="HECT"/>
    <property type="match status" value="1"/>
</dbReference>
<keyword evidence="4" id="KW-1017">Isopeptide bond</keyword>
<evidence type="ECO:0000256" key="7">
    <source>
        <dbReference type="ARBA" id="ARBA00022843"/>
    </source>
</evidence>
<sequence>MYSFEGQFRRLPEQNLAGASRKQERDELLQKAHFDRKKREDDRKRLVCAVQLQAAIRSFIARQKVKAILRSEFDQAVKQSERQSVDLNALGQLSTRLLFFYKAEVDNHRLIWLAKHLLKLSPAVNVSSCQNKSSPWRWRLKRLLFLNLQLLKIDIESVAAPLRVLEVFTSEVNDSSVSKETSTQHLVEILEFLVSRGFFGRLKEFLDAKTPPLLNVSPSPPTPLAGCLFDLVVKPIALSSNSVNQKFSNLVYEEFANNFFVHPLSEPVKMFFLPAFSSWSGFPHQQFLQFIRTSENISYSSNLLYSVLALTEQCMAAENVSWEILSEHLQVLALLSCNITKLHGLRKSNTEDNEDSSSDEEADIENAYRNKHEAQLLRECSALINNPNRVNYLLQAVEHCDDSHVMQSLCKLCHNLLISQKQAVHQYKILYLLALQPSFLAKLWNAILSVRQATLFGNSSSLLSDLSFGIMLTPTDADRIVPLLATFCALFSLLNATLHDGEFYNDDQQQPSGLMPFSLSSLVQMTLILRDVTLGLVELAYPETRPSVRDQYRFEGFSSSSSTFESVDTVVWAHLFKVCVALLRNLNARDLRRQFCPDNHWVSSNISLHQFEKPTTLSMHRRGRLRALYRPFMERPSLTREELEEGPPPSTKEIRVMTILKELPFTIPFQERVVVFQNMVYKDKMIHRGLSSHFFDGSEIRIGVRRNYLYEDAFEKLSLENEPDLRNVMRVQLTSTIGVDEVGIDGGGLFREFLAELLKTAFDPNRGFFRLTTDNLLYPNPNVHLLHQNFQPHYFFIGRMLGKAMYENLLVELPLAEFFLSKITGRNCDVDFHNLASLDPVIYRNLLYLKTYDGDVADLGLDFTVMTNDFGECKVNELKPGGSNIPVTNANRIEYIHQMADYKLNKQIRAQVSAFKQGLANVIPLDWLYMFNSKELQVLISGAEVPVDLADLKSHTYYSGGFSDKHPTIDLFWRVMEDFSEVQKKQVLKFVTSCSRPPLLGFKELDPPFCIQLAGSSVDRLPTSSTCMNLLKLPEFTDYQSLKDKLLYAIQSGAGFELS</sequence>
<evidence type="ECO:0000256" key="9">
    <source>
        <dbReference type="ARBA" id="ARBA00063372"/>
    </source>
</evidence>
<keyword evidence="16" id="KW-1185">Reference proteome</keyword>
<gene>
    <name evidence="15" type="ORF">BEMITA_LOCUS103</name>
</gene>
<dbReference type="PANTHER" id="PTHR45700">
    <property type="entry name" value="UBIQUITIN-PROTEIN LIGASE E3C"/>
    <property type="match status" value="1"/>
</dbReference>
<evidence type="ECO:0000256" key="5">
    <source>
        <dbReference type="ARBA" id="ARBA00022679"/>
    </source>
</evidence>
<dbReference type="FunFam" id="3.30.2160.10:FF:000002">
    <property type="entry name" value="Putative Ubiquitin-protein ligase E3C"/>
    <property type="match status" value="1"/>
</dbReference>
<dbReference type="CDD" id="cd00078">
    <property type="entry name" value="HECTc"/>
    <property type="match status" value="1"/>
</dbReference>
<keyword evidence="6 13" id="KW-0833">Ubl conjugation pathway</keyword>
<evidence type="ECO:0000256" key="8">
    <source>
        <dbReference type="ARBA" id="ARBA00061050"/>
    </source>
</evidence>
<keyword evidence="7" id="KW-0832">Ubl conjugation</keyword>
<reference evidence="15" key="1">
    <citation type="submission" date="2021-12" db="EMBL/GenBank/DDBJ databases">
        <authorList>
            <person name="King R."/>
        </authorList>
    </citation>
    <scope>NUCLEOTIDE SEQUENCE</scope>
</reference>
<dbReference type="GO" id="GO:0009966">
    <property type="term" value="P:regulation of signal transduction"/>
    <property type="evidence" value="ECO:0007669"/>
    <property type="project" value="UniProtKB-ARBA"/>
</dbReference>
<comment type="catalytic activity">
    <reaction evidence="1">
        <text>S-ubiquitinyl-[E2 ubiquitin-conjugating enzyme]-L-cysteine + [acceptor protein]-L-lysine = [E2 ubiquitin-conjugating enzyme]-L-cysteine + N(6)-ubiquitinyl-[acceptor protein]-L-lysine.</text>
        <dbReference type="EC" id="2.3.2.26"/>
    </reaction>
</comment>
<evidence type="ECO:0000256" key="1">
    <source>
        <dbReference type="ARBA" id="ARBA00000885"/>
    </source>
</evidence>
<name>A0AAI8Y5X0_BEMTA</name>
<dbReference type="InterPro" id="IPR035983">
    <property type="entry name" value="Hect_E3_ubiquitin_ligase"/>
</dbReference>
<feature type="active site" description="Glycyl thioester intermediate" evidence="13">
    <location>
        <position position="1027"/>
    </location>
</feature>
<dbReference type="SMART" id="SM00119">
    <property type="entry name" value="HECTc"/>
    <property type="match status" value="1"/>
</dbReference>
<comment type="similarity">
    <text evidence="8">Belongs to the UBE3C family.</text>
</comment>
<feature type="domain" description="HECT" evidence="14">
    <location>
        <begin position="721"/>
        <end position="1059"/>
    </location>
</feature>
<comment type="pathway">
    <text evidence="2">Protein modification; protein ubiquitination.</text>
</comment>
<dbReference type="GO" id="GO:0006511">
    <property type="term" value="P:ubiquitin-dependent protein catabolic process"/>
    <property type="evidence" value="ECO:0007669"/>
    <property type="project" value="TreeGrafter"/>
</dbReference>
<evidence type="ECO:0000256" key="11">
    <source>
        <dbReference type="ARBA" id="ARBA00077269"/>
    </source>
</evidence>
<dbReference type="FunFam" id="3.30.2410.10:FF:000011">
    <property type="entry name" value="Putative Ubiquitin-protein ligase E3C"/>
    <property type="match status" value="1"/>
</dbReference>